<evidence type="ECO:0000256" key="2">
    <source>
        <dbReference type="ARBA" id="ARBA00022771"/>
    </source>
</evidence>
<evidence type="ECO:0000313" key="6">
    <source>
        <dbReference type="EMBL" id="KAK9905933.1"/>
    </source>
</evidence>
<proteinExistence type="predicted"/>
<dbReference type="Gene3D" id="3.30.40.10">
    <property type="entry name" value="Zinc/RING finger domain, C3HC4 (zinc finger)"/>
    <property type="match status" value="1"/>
</dbReference>
<organism evidence="6 7">
    <name type="scientific">Coccomyxa subellipsoidea</name>
    <dbReference type="NCBI Taxonomy" id="248742"/>
    <lineage>
        <taxon>Eukaryota</taxon>
        <taxon>Viridiplantae</taxon>
        <taxon>Chlorophyta</taxon>
        <taxon>core chlorophytes</taxon>
        <taxon>Trebouxiophyceae</taxon>
        <taxon>Trebouxiophyceae incertae sedis</taxon>
        <taxon>Coccomyxaceae</taxon>
        <taxon>Coccomyxa</taxon>
    </lineage>
</organism>
<evidence type="ECO:0000259" key="5">
    <source>
        <dbReference type="SMART" id="SM00249"/>
    </source>
</evidence>
<keyword evidence="7" id="KW-1185">Reference proteome</keyword>
<reference evidence="6 7" key="1">
    <citation type="journal article" date="2024" name="Nat. Commun.">
        <title>Phylogenomics reveals the evolutionary origins of lichenization in chlorophyte algae.</title>
        <authorList>
            <person name="Puginier C."/>
            <person name="Libourel C."/>
            <person name="Otte J."/>
            <person name="Skaloud P."/>
            <person name="Haon M."/>
            <person name="Grisel S."/>
            <person name="Petersen M."/>
            <person name="Berrin J.G."/>
            <person name="Delaux P.M."/>
            <person name="Dal Grande F."/>
            <person name="Keller J."/>
        </authorList>
    </citation>
    <scope>NUCLEOTIDE SEQUENCE [LARGE SCALE GENOMIC DNA]</scope>
    <source>
        <strain evidence="6 7">SAG 216-7</strain>
    </source>
</reference>
<keyword evidence="3" id="KW-0862">Zinc</keyword>
<gene>
    <name evidence="6" type="ORF">WJX75_009182</name>
</gene>
<feature type="compositionally biased region" description="Basic residues" evidence="4">
    <location>
        <begin position="231"/>
        <end position="244"/>
    </location>
</feature>
<sequence length="262" mass="28158">MRARSSRCIQATTAHSLSRTKYSEHFCKMQTPSCKKQTLSARLAVGNFSNLEAPCEQEASEKPQVHLGYQWAESVHDRVLQAVLQGAKTQCSVCGLMGATVRCKTAGCTLKFHLPCAIDADCHLFPATGHILCKVHADTNAEEGLRLPPASIDTRLQSNLERIELPAQVQPDLANGQQQSLEAPIAGLALAAAQKPAGAERDKTPEPTSSDNAREQEAIGVLMTLGDANGRRGRARGRVRRAPKRLAAVGRRGRSGPPPPTS</sequence>
<name>A0ABR2YIV7_9CHLO</name>
<dbReference type="EMBL" id="JALJOT010000011">
    <property type="protein sequence ID" value="KAK9905933.1"/>
    <property type="molecule type" value="Genomic_DNA"/>
</dbReference>
<feature type="region of interest" description="Disordered" evidence="4">
    <location>
        <begin position="192"/>
        <end position="262"/>
    </location>
</feature>
<keyword evidence="2" id="KW-0863">Zinc-finger</keyword>
<evidence type="ECO:0000256" key="3">
    <source>
        <dbReference type="ARBA" id="ARBA00022833"/>
    </source>
</evidence>
<evidence type="ECO:0000256" key="1">
    <source>
        <dbReference type="ARBA" id="ARBA00022723"/>
    </source>
</evidence>
<accession>A0ABR2YIV7</accession>
<feature type="domain" description="Zinc finger PHD-type" evidence="5">
    <location>
        <begin position="90"/>
        <end position="137"/>
    </location>
</feature>
<dbReference type="SMART" id="SM00249">
    <property type="entry name" value="PHD"/>
    <property type="match status" value="1"/>
</dbReference>
<dbReference type="Proteomes" id="UP001491310">
    <property type="component" value="Unassembled WGS sequence"/>
</dbReference>
<comment type="caution">
    <text evidence="6">The sequence shown here is derived from an EMBL/GenBank/DDBJ whole genome shotgun (WGS) entry which is preliminary data.</text>
</comment>
<evidence type="ECO:0000256" key="4">
    <source>
        <dbReference type="SAM" id="MobiDB-lite"/>
    </source>
</evidence>
<protein>
    <recommendedName>
        <fullName evidence="5">Zinc finger PHD-type domain-containing protein</fullName>
    </recommendedName>
</protein>
<keyword evidence="1" id="KW-0479">Metal-binding</keyword>
<dbReference type="Pfam" id="PF13771">
    <property type="entry name" value="zf-HC5HC2H"/>
    <property type="match status" value="1"/>
</dbReference>
<dbReference type="InterPro" id="IPR013083">
    <property type="entry name" value="Znf_RING/FYVE/PHD"/>
</dbReference>
<evidence type="ECO:0000313" key="7">
    <source>
        <dbReference type="Proteomes" id="UP001491310"/>
    </source>
</evidence>
<dbReference type="InterPro" id="IPR001965">
    <property type="entry name" value="Znf_PHD"/>
</dbReference>